<dbReference type="RefSeq" id="WP_013609658.1">
    <property type="nucleotide sequence ID" value="NC_015155.1"/>
</dbReference>
<evidence type="ECO:0000313" key="2">
    <source>
        <dbReference type="Proteomes" id="UP000007484"/>
    </source>
</evidence>
<dbReference type="EMBL" id="CP002525">
    <property type="protein sequence ID" value="ADX97705.1"/>
    <property type="molecule type" value="Genomic_DNA"/>
</dbReference>
<proteinExistence type="predicted"/>
<accession>F0QQD5</accession>
<dbReference type="AlphaFoldDB" id="F0QQD5"/>
<dbReference type="KEGG" id="mss:MSU_0161"/>
<keyword evidence="2" id="KW-1185">Reference proteome</keyword>
<dbReference type="STRING" id="768700.MSU_0161"/>
<dbReference type="Proteomes" id="UP000007484">
    <property type="component" value="Chromosome"/>
</dbReference>
<reference evidence="1 2" key="1">
    <citation type="journal article" date="2011" name="J. Bacteriol.">
        <title>Complete genome sequences of two hemotropic Mycoplasmas, Mycoplasma haemofelis strain Ohio2 and Mycoplasma suis strain Illinois.</title>
        <authorList>
            <person name="Messick J.B."/>
            <person name="Santos A.P."/>
            <person name="Guimaraes A.M."/>
        </authorList>
    </citation>
    <scope>NUCLEOTIDE SEQUENCE [LARGE SCALE GENOMIC DNA]</scope>
    <source>
        <strain evidence="1 2">Illinois</strain>
    </source>
</reference>
<gene>
    <name evidence="1" type="ordered locus">MSU_0161</name>
</gene>
<sequence length="115" mass="13540">MELLAEYINKGRTNDGYSCEEWNNGQNGRSVILEKSKCREKIRKIWKENFDSQPQIWFRADGQTAALFFERKLSLPKNKHYLLKTKNQGNWEANGWSCEHKEDSEDPKKIVVSCE</sequence>
<evidence type="ECO:0000313" key="1">
    <source>
        <dbReference type="EMBL" id="ADX97705.1"/>
    </source>
</evidence>
<organism evidence="1 2">
    <name type="scientific">Mycoplasma suis (strain Illinois)</name>
    <dbReference type="NCBI Taxonomy" id="768700"/>
    <lineage>
        <taxon>Bacteria</taxon>
        <taxon>Bacillati</taxon>
        <taxon>Mycoplasmatota</taxon>
        <taxon>Mollicutes</taxon>
        <taxon>Mycoplasmataceae</taxon>
        <taxon>Mycoplasma</taxon>
    </lineage>
</organism>
<protein>
    <submittedName>
        <fullName evidence="1">Uncharacterized protein</fullName>
    </submittedName>
</protein>
<name>F0QQD5_MYCSL</name>
<dbReference type="HOGENOM" id="CLU_2180970_0_0_14"/>